<dbReference type="Gene3D" id="2.40.10.10">
    <property type="entry name" value="Trypsin-like serine proteases"/>
    <property type="match status" value="2"/>
</dbReference>
<dbReference type="AlphaFoldDB" id="A0A2H1FFW2"/>
<reference evidence="2" key="1">
    <citation type="submission" date="2017-03" db="EMBL/GenBank/DDBJ databases">
        <authorList>
            <person name="Herbold C."/>
        </authorList>
    </citation>
    <scope>NUCLEOTIDE SEQUENCE [LARGE SCALE GENOMIC DNA]</scope>
</reference>
<sequence>MSFPKDQKIIQQIKSATVSIGLMDMDTKLVGINGSGFIYDSRGYVMTAAHVLNECIDIEKSLQAKGKNVETVVLLPVASETESAVIPIVVNGRLLANRDAGQQSTSDPYEMDVALAKMKNVNNTSYPSIKIKKKPSKIQISDEISMCGFPRGSHSLSTITTKITGVRLSPIIQFGHVGALLPSDNVKDPYGIQTDIIGTSSSSGSPLVDPNTGEVIGLAQNVIPSTFELKTAEKLQGELLVGLVWGDICNRFYDLAEATKDGFDNAHQKKFNTDVTKFNASLGPDIKPPIKE</sequence>
<dbReference type="InterPro" id="IPR009003">
    <property type="entry name" value="Peptidase_S1_PA"/>
</dbReference>
<keyword evidence="2" id="KW-1185">Reference proteome</keyword>
<name>A0A2H1FFW2_9ARCH</name>
<evidence type="ECO:0008006" key="3">
    <source>
        <dbReference type="Google" id="ProtNLM"/>
    </source>
</evidence>
<evidence type="ECO:0000313" key="2">
    <source>
        <dbReference type="Proteomes" id="UP000230607"/>
    </source>
</evidence>
<dbReference type="RefSeq" id="WP_157927594.1">
    <property type="nucleotide sequence ID" value="NZ_LT841358.1"/>
</dbReference>
<dbReference type="Proteomes" id="UP000230607">
    <property type="component" value="Chromosome 1"/>
</dbReference>
<proteinExistence type="predicted"/>
<evidence type="ECO:0000313" key="1">
    <source>
        <dbReference type="EMBL" id="SMH71665.1"/>
    </source>
</evidence>
<dbReference type="InterPro" id="IPR043504">
    <property type="entry name" value="Peptidase_S1_PA_chymotrypsin"/>
</dbReference>
<gene>
    <name evidence="1" type="ORF">NCS_11477</name>
</gene>
<accession>A0A2H1FFW2</accession>
<protein>
    <recommendedName>
        <fullName evidence="3">Trypsin-like peptidase domain-containing protein</fullName>
    </recommendedName>
</protein>
<organism evidence="1 2">
    <name type="scientific">Candidatus Nitrosotalea okcheonensis</name>
    <dbReference type="NCBI Taxonomy" id="1903276"/>
    <lineage>
        <taxon>Archaea</taxon>
        <taxon>Nitrososphaerota</taxon>
        <taxon>Nitrososphaeria</taxon>
        <taxon>Nitrosotaleales</taxon>
        <taxon>Nitrosotaleaceae</taxon>
        <taxon>Nitrosotalea</taxon>
    </lineage>
</organism>
<dbReference type="SUPFAM" id="SSF50494">
    <property type="entry name" value="Trypsin-like serine proteases"/>
    <property type="match status" value="1"/>
</dbReference>
<dbReference type="Pfam" id="PF13365">
    <property type="entry name" value="Trypsin_2"/>
    <property type="match status" value="1"/>
</dbReference>
<dbReference type="EMBL" id="LT841358">
    <property type="protein sequence ID" value="SMH71665.1"/>
    <property type="molecule type" value="Genomic_DNA"/>
</dbReference>